<comment type="similarity">
    <text evidence="9">Belongs to the DNA mismatch repair MutS family. MutS2 subfamily.</text>
</comment>
<dbReference type="Gene3D" id="3.40.50.300">
    <property type="entry name" value="P-loop containing nucleotide triphosphate hydrolases"/>
    <property type="match status" value="1"/>
</dbReference>
<dbReference type="InterPro" id="IPR007696">
    <property type="entry name" value="DNA_mismatch_repair_MutS_core"/>
</dbReference>
<dbReference type="FunFam" id="3.30.1370.110:FF:000004">
    <property type="entry name" value="Endonuclease MutS2"/>
    <property type="match status" value="1"/>
</dbReference>
<keyword evidence="1 9" id="KW-0540">Nuclease</keyword>
<evidence type="ECO:0000256" key="10">
    <source>
        <dbReference type="SAM" id="Coils"/>
    </source>
</evidence>
<dbReference type="SMART" id="SM00463">
    <property type="entry name" value="SMR"/>
    <property type="match status" value="1"/>
</dbReference>
<evidence type="ECO:0000256" key="7">
    <source>
        <dbReference type="ARBA" id="ARBA00022884"/>
    </source>
</evidence>
<dbReference type="Pfam" id="PF01713">
    <property type="entry name" value="Smr"/>
    <property type="match status" value="1"/>
</dbReference>
<evidence type="ECO:0000256" key="4">
    <source>
        <dbReference type="ARBA" id="ARBA00022759"/>
    </source>
</evidence>
<comment type="subunit">
    <text evidence="9">Homodimer. Binds to stalled ribosomes, contacting rRNA.</text>
</comment>
<dbReference type="GO" id="GO:0006298">
    <property type="term" value="P:mismatch repair"/>
    <property type="evidence" value="ECO:0007669"/>
    <property type="project" value="InterPro"/>
</dbReference>
<comment type="function">
    <text evidence="9">Acts as a ribosome collision sensor, splitting the ribosome into its 2 subunits. Detects stalled/collided 70S ribosomes which it binds and splits by an ATP-hydrolysis driven conformational change. Acts upstream of the ribosome quality control system (RQC), a ribosome-associated complex that mediates the extraction of incompletely synthesized nascent chains from stalled ribosomes and their subsequent degradation. Probably generates substrates for RQC.</text>
</comment>
<evidence type="ECO:0000256" key="8">
    <source>
        <dbReference type="ARBA" id="ARBA00023125"/>
    </source>
</evidence>
<dbReference type="EC" id="3.6.4.-" evidence="9"/>
<feature type="domain" description="Smr" evidence="11">
    <location>
        <begin position="786"/>
        <end position="860"/>
    </location>
</feature>
<keyword evidence="6 9" id="KW-0067">ATP-binding</keyword>
<evidence type="ECO:0000256" key="5">
    <source>
        <dbReference type="ARBA" id="ARBA00022801"/>
    </source>
</evidence>
<dbReference type="EC" id="3.1.-.-" evidence="9"/>
<feature type="coiled-coil region" evidence="10">
    <location>
        <begin position="560"/>
        <end position="677"/>
    </location>
</feature>
<dbReference type="SMART" id="SM00534">
    <property type="entry name" value="MUTSac"/>
    <property type="match status" value="1"/>
</dbReference>
<evidence type="ECO:0000259" key="11">
    <source>
        <dbReference type="PROSITE" id="PS50828"/>
    </source>
</evidence>
<evidence type="ECO:0000256" key="2">
    <source>
        <dbReference type="ARBA" id="ARBA00022730"/>
    </source>
</evidence>
<dbReference type="GO" id="GO:0140664">
    <property type="term" value="F:ATP-dependent DNA damage sensor activity"/>
    <property type="evidence" value="ECO:0007669"/>
    <property type="project" value="InterPro"/>
</dbReference>
<organism evidence="12">
    <name type="scientific">Prevotella sp. GTC17253</name>
    <dbReference type="NCBI Taxonomy" id="3236793"/>
    <lineage>
        <taxon>Bacteria</taxon>
        <taxon>Pseudomonadati</taxon>
        <taxon>Bacteroidota</taxon>
        <taxon>Bacteroidia</taxon>
        <taxon>Bacteroidales</taxon>
        <taxon>Prevotellaceae</taxon>
        <taxon>Prevotella</taxon>
    </lineage>
</organism>
<keyword evidence="7 9" id="KW-0694">RNA-binding</keyword>
<keyword evidence="3 9" id="KW-0547">Nucleotide-binding</keyword>
<dbReference type="GO" id="GO:0043023">
    <property type="term" value="F:ribosomal large subunit binding"/>
    <property type="evidence" value="ECO:0007669"/>
    <property type="project" value="UniProtKB-UniRule"/>
</dbReference>
<keyword evidence="8 9" id="KW-0238">DNA-binding</keyword>
<sequence>MIYPANFEEKIGFREIRELLKSNCLSTLGKDEADKIAFTDEPDAINEWMRQIREFRRILESQEDFPLEYFFDMRMAIARIRLENTHLEEEELFDLRRSMDTIGRIVKFLSRGVEGIDEAEGDAALPGERGEYPALYTLADGVATFPLLIQRIDQILDKFGHLRDNASPTLLNIRHELKRIEGSISRTLYSILRTAQSEGVVDKDVTPTLRDGRLVIPVAPTLKRKIKGIVHDESATGRTVYIEPSEVVEANNRIRELESDERHEIIRILTEVTKKIRPHVSELLDAYHFLGLIDLIRAKAEMARRMSSFEPIVESKPIIDWIQAIHPLLRMTLEKQQKRVVPLDIMLTEEKRILIISGPNAGGKSVCLKTVGLLQYMLQCGLSIPIGDRSRAGIFEDIMIDIGDEQSMENDLSTYSSHLRNMKNMMRQANGQTIILIDEFGSGTEPQIGGAIAESVLNNLAGKGCWGIITTHYQNLKHFADNHDCAINGAMLYDRHEMKALFQLAIGRPGSSFAIEIARKTGLPESVINEASEIVGNDYIQSDKYLQDIVRDKRYWESKRQTARLREKDMEKTIARYENSITEIEEQRKEILRKAKAQAEELIKESNKRIENTIREIREKQAEKEETKRIRQELKTFEESISDIDTKANDDSIARKIEQIKQRKERKAQRKKDKASQEAHAVEVLRNATDKRPLSATDKAFAVGDTVRIKGLKTIGQIESIEGNSCMAIFGGMRSKLKLDRLEQVQNLPESDMTKNNKTIEKISNELNRQTRNTIDDHRQNFHQDLDVRGMRGDEALNAVQYFIDDAILVGMSRVRILHGKGNGILRQLIRQYLATVPNVIRYADEHVQFGGAGITVVDM</sequence>
<dbReference type="InterPro" id="IPR027417">
    <property type="entry name" value="P-loop_NTPase"/>
</dbReference>
<dbReference type="InterPro" id="IPR005747">
    <property type="entry name" value="MutS2"/>
</dbReference>
<dbReference type="Gene3D" id="3.30.1370.110">
    <property type="match status" value="1"/>
</dbReference>
<dbReference type="PANTHER" id="PTHR48466">
    <property type="entry name" value="OS10G0509000 PROTEIN-RELATED"/>
    <property type="match status" value="1"/>
</dbReference>
<keyword evidence="2 9" id="KW-0699">rRNA-binding</keyword>
<dbReference type="AlphaFoldDB" id="A0AB33ITH4"/>
<evidence type="ECO:0000256" key="6">
    <source>
        <dbReference type="ARBA" id="ARBA00022840"/>
    </source>
</evidence>
<dbReference type="SMART" id="SM00533">
    <property type="entry name" value="MUTSd"/>
    <property type="match status" value="1"/>
</dbReference>
<dbReference type="GO" id="GO:0016887">
    <property type="term" value="F:ATP hydrolysis activity"/>
    <property type="evidence" value="ECO:0007669"/>
    <property type="project" value="InterPro"/>
</dbReference>
<dbReference type="SUPFAM" id="SSF48334">
    <property type="entry name" value="DNA repair protein MutS, domain III"/>
    <property type="match status" value="1"/>
</dbReference>
<dbReference type="PANTHER" id="PTHR48466:SF2">
    <property type="entry name" value="OS10G0509000 PROTEIN"/>
    <property type="match status" value="1"/>
</dbReference>
<dbReference type="EMBL" id="AP035785">
    <property type="protein sequence ID" value="BFO70901.1"/>
    <property type="molecule type" value="Genomic_DNA"/>
</dbReference>
<dbReference type="PROSITE" id="PS50828">
    <property type="entry name" value="SMR"/>
    <property type="match status" value="1"/>
</dbReference>
<comment type="function">
    <text evidence="9">Endonuclease that is involved in the suppression of homologous recombination and thus may have a key role in the control of bacterial genetic diversity.</text>
</comment>
<protein>
    <recommendedName>
        <fullName evidence="9">Endonuclease MutS2</fullName>
        <ecNumber evidence="9">3.1.-.-</ecNumber>
    </recommendedName>
    <alternativeName>
        <fullName evidence="9">Ribosome-associated protein quality control-upstream factor</fullName>
        <shortName evidence="9">RQC-upstream factor</shortName>
        <shortName evidence="9">RqcU</shortName>
        <ecNumber evidence="9">3.6.4.-</ecNumber>
    </alternativeName>
</protein>
<dbReference type="InterPro" id="IPR000432">
    <property type="entry name" value="DNA_mismatch_repair_MutS_C"/>
</dbReference>
<keyword evidence="5 9" id="KW-0378">Hydrolase</keyword>
<reference evidence="12" key="1">
    <citation type="submission" date="2024-07" db="EMBL/GenBank/DDBJ databases">
        <title>Complete genome sequence of Prevotella sp. YM-2024 GTC17253.</title>
        <authorList>
            <person name="Hayashi M."/>
            <person name="Muto Y."/>
            <person name="Tanaka K."/>
            <person name="Niwa H."/>
        </authorList>
    </citation>
    <scope>NUCLEOTIDE SEQUENCE</scope>
    <source>
        <strain evidence="12">GTC17253</strain>
    </source>
</reference>
<dbReference type="PROSITE" id="PS00486">
    <property type="entry name" value="DNA_MISMATCH_REPAIR_2"/>
    <property type="match status" value="1"/>
</dbReference>
<gene>
    <name evidence="9" type="primary">mutS2</name>
    <name evidence="9" type="synonym">rqcU</name>
    <name evidence="12" type="ORF">GTC17253_08670</name>
</gene>
<dbReference type="SUPFAM" id="SSF52540">
    <property type="entry name" value="P-loop containing nucleoside triphosphate hydrolases"/>
    <property type="match status" value="1"/>
</dbReference>
<dbReference type="GO" id="GO:0030983">
    <property type="term" value="F:mismatched DNA binding"/>
    <property type="evidence" value="ECO:0007669"/>
    <property type="project" value="InterPro"/>
</dbReference>
<dbReference type="CDD" id="cd06503">
    <property type="entry name" value="ATP-synt_Fo_b"/>
    <property type="match status" value="1"/>
</dbReference>
<dbReference type="InterPro" id="IPR036063">
    <property type="entry name" value="Smr_dom_sf"/>
</dbReference>
<accession>A0AB33ITH4</accession>
<dbReference type="GO" id="GO:0005524">
    <property type="term" value="F:ATP binding"/>
    <property type="evidence" value="ECO:0007669"/>
    <property type="project" value="UniProtKB-UniRule"/>
</dbReference>
<dbReference type="Pfam" id="PF00488">
    <property type="entry name" value="MutS_V"/>
    <property type="match status" value="1"/>
</dbReference>
<dbReference type="GO" id="GO:0072344">
    <property type="term" value="P:rescue of stalled ribosome"/>
    <property type="evidence" value="ECO:0007669"/>
    <property type="project" value="UniProtKB-UniRule"/>
</dbReference>
<dbReference type="InterPro" id="IPR036187">
    <property type="entry name" value="DNA_mismatch_repair_MutS_sf"/>
</dbReference>
<dbReference type="NCBIfam" id="TIGR01069">
    <property type="entry name" value="mutS2"/>
    <property type="match status" value="1"/>
</dbReference>
<dbReference type="InterPro" id="IPR045076">
    <property type="entry name" value="MutS"/>
</dbReference>
<dbReference type="InterPro" id="IPR002625">
    <property type="entry name" value="Smr_dom"/>
</dbReference>
<evidence type="ECO:0000256" key="1">
    <source>
        <dbReference type="ARBA" id="ARBA00022722"/>
    </source>
</evidence>
<feature type="binding site" evidence="9">
    <location>
        <begin position="358"/>
        <end position="365"/>
    </location>
    <ligand>
        <name>ATP</name>
        <dbReference type="ChEBI" id="CHEBI:30616"/>
    </ligand>
</feature>
<evidence type="ECO:0000313" key="12">
    <source>
        <dbReference type="EMBL" id="BFO70901.1"/>
    </source>
</evidence>
<dbReference type="GO" id="GO:0045910">
    <property type="term" value="P:negative regulation of DNA recombination"/>
    <property type="evidence" value="ECO:0007669"/>
    <property type="project" value="InterPro"/>
</dbReference>
<dbReference type="GO" id="GO:0019843">
    <property type="term" value="F:rRNA binding"/>
    <property type="evidence" value="ECO:0007669"/>
    <property type="project" value="UniProtKB-UniRule"/>
</dbReference>
<evidence type="ECO:0000256" key="3">
    <source>
        <dbReference type="ARBA" id="ARBA00022741"/>
    </source>
</evidence>
<keyword evidence="4 9" id="KW-0255">Endonuclease</keyword>
<proteinExistence type="inferred from homology"/>
<dbReference type="SUPFAM" id="SSF160443">
    <property type="entry name" value="SMR domain-like"/>
    <property type="match status" value="1"/>
</dbReference>
<dbReference type="InterPro" id="IPR046893">
    <property type="entry name" value="MSSS"/>
</dbReference>
<dbReference type="PIRSF" id="PIRSF005814">
    <property type="entry name" value="MutS_YshD"/>
    <property type="match status" value="1"/>
</dbReference>
<dbReference type="Pfam" id="PF20297">
    <property type="entry name" value="MSSS"/>
    <property type="match status" value="1"/>
</dbReference>
<dbReference type="GO" id="GO:0004519">
    <property type="term" value="F:endonuclease activity"/>
    <property type="evidence" value="ECO:0007669"/>
    <property type="project" value="UniProtKB-UniRule"/>
</dbReference>
<dbReference type="FunFam" id="3.40.50.300:FF:001531">
    <property type="entry name" value="Endonuclease MutS2"/>
    <property type="match status" value="1"/>
</dbReference>
<name>A0AB33ITH4_9BACT</name>
<evidence type="ECO:0000256" key="9">
    <source>
        <dbReference type="HAMAP-Rule" id="MF_00092"/>
    </source>
</evidence>
<dbReference type="HAMAP" id="MF_00092">
    <property type="entry name" value="MutS2"/>
    <property type="match status" value="1"/>
</dbReference>
<keyword evidence="10" id="KW-0175">Coiled coil</keyword>